<reference evidence="1 2" key="2">
    <citation type="journal article" date="2022" name="Mol. Ecol. Resour.">
        <title>The genomes of chicory, endive, great burdock and yacon provide insights into Asteraceae paleo-polyploidization history and plant inulin production.</title>
        <authorList>
            <person name="Fan W."/>
            <person name="Wang S."/>
            <person name="Wang H."/>
            <person name="Wang A."/>
            <person name="Jiang F."/>
            <person name="Liu H."/>
            <person name="Zhao H."/>
            <person name="Xu D."/>
            <person name="Zhang Y."/>
        </authorList>
    </citation>
    <scope>NUCLEOTIDE SEQUENCE [LARGE SCALE GENOMIC DNA]</scope>
    <source>
        <strain evidence="2">cv. Punajuju</strain>
        <tissue evidence="1">Leaves</tissue>
    </source>
</reference>
<sequence length="458" mass="51684">MLPSHLPPPFSNVCTSTILRRLHLPRLLLGNEKLVACGARVRKVHFPVNEGIEERLQDVKVEQTLRGHQNTTDLLESGYSKNEEQLSSAHILEFCESELYQETMQNSEVASSSNCCYEEQSSFRPETATTVATAAPTTTNYSSIFEEEIMENDISTPLDLTNASHFTDDRYPFSNHDQFDLDLLQSQIPLIDNNIDTNAPIFSYTNTLSNDHAGPAIGLTPLSTVCEESSLSSMPPLKFMRLDNCLAPNYSFIDSSLNSYNLPQSREACGMFNGNLFLGNDIQPPHDLEFQGENSGMFCSDPPPRAYNSNELQALSNESQHLVNGGGSSTTPLTSEITSLDSEPFRFANKLTSEERKLKIHRYLKKRNQRNFSKKIKYACRKTLADSRPRVRGRFAKNDEFGENIRSNSNHEEDIDENERSFHLVVKDEEESFESPDIFAHISGLNSLKCNYPIQSWI</sequence>
<dbReference type="Proteomes" id="UP001055811">
    <property type="component" value="Linkage Group LG05"/>
</dbReference>
<protein>
    <submittedName>
        <fullName evidence="1">Uncharacterized protein</fullName>
    </submittedName>
</protein>
<name>A0ACB9CX53_CICIN</name>
<proteinExistence type="predicted"/>
<keyword evidence="2" id="KW-1185">Reference proteome</keyword>
<dbReference type="EMBL" id="CM042013">
    <property type="protein sequence ID" value="KAI3738899.1"/>
    <property type="molecule type" value="Genomic_DNA"/>
</dbReference>
<accession>A0ACB9CX53</accession>
<evidence type="ECO:0000313" key="2">
    <source>
        <dbReference type="Proteomes" id="UP001055811"/>
    </source>
</evidence>
<evidence type="ECO:0000313" key="1">
    <source>
        <dbReference type="EMBL" id="KAI3738899.1"/>
    </source>
</evidence>
<gene>
    <name evidence="1" type="ORF">L2E82_29143</name>
</gene>
<reference evidence="2" key="1">
    <citation type="journal article" date="2022" name="Mol. Ecol. Resour.">
        <title>The genomes of chicory, endive, great burdock and yacon provide insights into Asteraceae palaeo-polyploidization history and plant inulin production.</title>
        <authorList>
            <person name="Fan W."/>
            <person name="Wang S."/>
            <person name="Wang H."/>
            <person name="Wang A."/>
            <person name="Jiang F."/>
            <person name="Liu H."/>
            <person name="Zhao H."/>
            <person name="Xu D."/>
            <person name="Zhang Y."/>
        </authorList>
    </citation>
    <scope>NUCLEOTIDE SEQUENCE [LARGE SCALE GENOMIC DNA]</scope>
    <source>
        <strain evidence="2">cv. Punajuju</strain>
    </source>
</reference>
<organism evidence="1 2">
    <name type="scientific">Cichorium intybus</name>
    <name type="common">Chicory</name>
    <dbReference type="NCBI Taxonomy" id="13427"/>
    <lineage>
        <taxon>Eukaryota</taxon>
        <taxon>Viridiplantae</taxon>
        <taxon>Streptophyta</taxon>
        <taxon>Embryophyta</taxon>
        <taxon>Tracheophyta</taxon>
        <taxon>Spermatophyta</taxon>
        <taxon>Magnoliopsida</taxon>
        <taxon>eudicotyledons</taxon>
        <taxon>Gunneridae</taxon>
        <taxon>Pentapetalae</taxon>
        <taxon>asterids</taxon>
        <taxon>campanulids</taxon>
        <taxon>Asterales</taxon>
        <taxon>Asteraceae</taxon>
        <taxon>Cichorioideae</taxon>
        <taxon>Cichorieae</taxon>
        <taxon>Cichoriinae</taxon>
        <taxon>Cichorium</taxon>
    </lineage>
</organism>
<comment type="caution">
    <text evidence="1">The sequence shown here is derived from an EMBL/GenBank/DDBJ whole genome shotgun (WGS) entry which is preliminary data.</text>
</comment>